<dbReference type="RefSeq" id="WP_344445512.1">
    <property type="nucleotide sequence ID" value="NZ_BAAALF010000168.1"/>
</dbReference>
<keyword evidence="2" id="KW-0812">Transmembrane</keyword>
<keyword evidence="2" id="KW-1133">Transmembrane helix</keyword>
<keyword evidence="4" id="KW-1185">Reference proteome</keyword>
<evidence type="ECO:0000256" key="1">
    <source>
        <dbReference type="SAM" id="MobiDB-lite"/>
    </source>
</evidence>
<feature type="region of interest" description="Disordered" evidence="1">
    <location>
        <begin position="1"/>
        <end position="23"/>
    </location>
</feature>
<feature type="transmembrane region" description="Helical" evidence="2">
    <location>
        <begin position="51"/>
        <end position="70"/>
    </location>
</feature>
<keyword evidence="2" id="KW-0472">Membrane</keyword>
<organism evidence="3 4">
    <name type="scientific">Kitasatospora nipponensis</name>
    <dbReference type="NCBI Taxonomy" id="258049"/>
    <lineage>
        <taxon>Bacteria</taxon>
        <taxon>Bacillati</taxon>
        <taxon>Actinomycetota</taxon>
        <taxon>Actinomycetes</taxon>
        <taxon>Kitasatosporales</taxon>
        <taxon>Streptomycetaceae</taxon>
        <taxon>Kitasatospora</taxon>
    </lineage>
</organism>
<accession>A0ABN1WWZ1</accession>
<feature type="transmembrane region" description="Helical" evidence="2">
    <location>
        <begin position="213"/>
        <end position="241"/>
    </location>
</feature>
<reference evidence="3 4" key="1">
    <citation type="journal article" date="2019" name="Int. J. Syst. Evol. Microbiol.">
        <title>The Global Catalogue of Microorganisms (GCM) 10K type strain sequencing project: providing services to taxonomists for standard genome sequencing and annotation.</title>
        <authorList>
            <consortium name="The Broad Institute Genomics Platform"/>
            <consortium name="The Broad Institute Genome Sequencing Center for Infectious Disease"/>
            <person name="Wu L."/>
            <person name="Ma J."/>
        </authorList>
    </citation>
    <scope>NUCLEOTIDE SEQUENCE [LARGE SCALE GENOMIC DNA]</scope>
    <source>
        <strain evidence="3 4">JCM 13004</strain>
    </source>
</reference>
<comment type="caution">
    <text evidence="3">The sequence shown here is derived from an EMBL/GenBank/DDBJ whole genome shotgun (WGS) entry which is preliminary data.</text>
</comment>
<dbReference type="EMBL" id="BAAALF010000168">
    <property type="protein sequence ID" value="GAA1265150.1"/>
    <property type="molecule type" value="Genomic_DNA"/>
</dbReference>
<protein>
    <recommendedName>
        <fullName evidence="5">PH (Pleckstrin Homology) domain-containing protein</fullName>
    </recommendedName>
</protein>
<evidence type="ECO:0000256" key="2">
    <source>
        <dbReference type="SAM" id="Phobius"/>
    </source>
</evidence>
<name>A0ABN1WWZ1_9ACTN</name>
<feature type="transmembrane region" description="Helical" evidence="2">
    <location>
        <begin position="82"/>
        <end position="98"/>
    </location>
</feature>
<dbReference type="Proteomes" id="UP001500037">
    <property type="component" value="Unassembled WGS sequence"/>
</dbReference>
<proteinExistence type="predicted"/>
<evidence type="ECO:0000313" key="4">
    <source>
        <dbReference type="Proteomes" id="UP001500037"/>
    </source>
</evidence>
<evidence type="ECO:0008006" key="5">
    <source>
        <dbReference type="Google" id="ProtNLM"/>
    </source>
</evidence>
<evidence type="ECO:0000313" key="3">
    <source>
        <dbReference type="EMBL" id="GAA1265150.1"/>
    </source>
</evidence>
<feature type="compositionally biased region" description="Basic residues" evidence="1">
    <location>
        <begin position="1"/>
        <end position="13"/>
    </location>
</feature>
<sequence length="242" mass="26128">MTSRAQRRRRPQPGRRAAPQVPQVDRREAKLLVKAGPTGVPPELSVRRVRWLHRLLALLVGAGVAVPVVLERCGVLRSGAPAIAGGVALLVALEMPLLHSGSRIVRHGPDGQLVSARTATGVRTVDLTALARIRRYRSPGRPGWDDELWLTDRHGVHLLSDDRRLVADLAARFGAADAAADGGRVRISRHAAHRLGLATPSRRYRFVRACVDLALPLQVPMAAGLTVGYAGWLFGALWVALG</sequence>
<gene>
    <name evidence="3" type="ORF">GCM10009665_63030</name>
</gene>